<dbReference type="AlphaFoldDB" id="A0AAV2EUF5"/>
<gene>
    <name evidence="2" type="ORF">LTRI10_LOCUS30180</name>
</gene>
<protein>
    <submittedName>
        <fullName evidence="2">Uncharacterized protein</fullName>
    </submittedName>
</protein>
<evidence type="ECO:0000256" key="1">
    <source>
        <dbReference type="SAM" id="MobiDB-lite"/>
    </source>
</evidence>
<feature type="compositionally biased region" description="Basic and acidic residues" evidence="1">
    <location>
        <begin position="34"/>
        <end position="45"/>
    </location>
</feature>
<accession>A0AAV2EUF5</accession>
<reference evidence="2 3" key="1">
    <citation type="submission" date="2024-04" db="EMBL/GenBank/DDBJ databases">
        <authorList>
            <person name="Fracassetti M."/>
        </authorList>
    </citation>
    <scope>NUCLEOTIDE SEQUENCE [LARGE SCALE GENOMIC DNA]</scope>
</reference>
<proteinExistence type="predicted"/>
<keyword evidence="3" id="KW-1185">Reference proteome</keyword>
<organism evidence="2 3">
    <name type="scientific">Linum trigynum</name>
    <dbReference type="NCBI Taxonomy" id="586398"/>
    <lineage>
        <taxon>Eukaryota</taxon>
        <taxon>Viridiplantae</taxon>
        <taxon>Streptophyta</taxon>
        <taxon>Embryophyta</taxon>
        <taxon>Tracheophyta</taxon>
        <taxon>Spermatophyta</taxon>
        <taxon>Magnoliopsida</taxon>
        <taxon>eudicotyledons</taxon>
        <taxon>Gunneridae</taxon>
        <taxon>Pentapetalae</taxon>
        <taxon>rosids</taxon>
        <taxon>fabids</taxon>
        <taxon>Malpighiales</taxon>
        <taxon>Linaceae</taxon>
        <taxon>Linum</taxon>
    </lineage>
</organism>
<evidence type="ECO:0000313" key="2">
    <source>
        <dbReference type="EMBL" id="CAL1389312.1"/>
    </source>
</evidence>
<sequence length="79" mass="8582">MRTVQSIIWVLINMRVSIRSGGGLVRPKSASPPEPRRPKLVDKDDDCGRSVTAGCHSSPVDKLLQDCVQASYLGFGISQ</sequence>
<dbReference type="EMBL" id="OZ034818">
    <property type="protein sequence ID" value="CAL1389312.1"/>
    <property type="molecule type" value="Genomic_DNA"/>
</dbReference>
<feature type="region of interest" description="Disordered" evidence="1">
    <location>
        <begin position="21"/>
        <end position="45"/>
    </location>
</feature>
<evidence type="ECO:0000313" key="3">
    <source>
        <dbReference type="Proteomes" id="UP001497516"/>
    </source>
</evidence>
<name>A0AAV2EUF5_9ROSI</name>
<dbReference type="Proteomes" id="UP001497516">
    <property type="component" value="Chromosome 5"/>
</dbReference>